<reference evidence="2 3" key="1">
    <citation type="submission" date="2013-08" db="EMBL/GenBank/DDBJ databases">
        <title>Genome sequencing of Cellulomonas carbonis T26.</title>
        <authorList>
            <person name="Chen F."/>
            <person name="Li Y."/>
            <person name="Wang G."/>
        </authorList>
    </citation>
    <scope>NUCLEOTIDE SEQUENCE [LARGE SCALE GENOMIC DNA]</scope>
    <source>
        <strain evidence="2 3">T26</strain>
    </source>
</reference>
<evidence type="ECO:0000256" key="1">
    <source>
        <dbReference type="SAM" id="SignalP"/>
    </source>
</evidence>
<proteinExistence type="predicted"/>
<dbReference type="AlphaFoldDB" id="A0A0A0BWM9"/>
<gene>
    <name evidence="2" type="ORF">N868_00365</name>
</gene>
<reference evidence="2 3" key="2">
    <citation type="journal article" date="2015" name="Stand. Genomic Sci.">
        <title>Draft genome sequence of Cellulomonas carbonis T26(T) and comparative analysis of six Cellulomonas genomes.</title>
        <authorList>
            <person name="Zhuang W."/>
            <person name="Zhang S."/>
            <person name="Xia X."/>
            <person name="Wang G."/>
        </authorList>
    </citation>
    <scope>NUCLEOTIDE SEQUENCE [LARGE SCALE GENOMIC DNA]</scope>
    <source>
        <strain evidence="2 3">T26</strain>
    </source>
</reference>
<dbReference type="Gene3D" id="2.60.40.3700">
    <property type="match status" value="1"/>
</dbReference>
<keyword evidence="1" id="KW-0732">Signal</keyword>
<dbReference type="OrthoDB" id="73040at2"/>
<dbReference type="EMBL" id="AXCY01000001">
    <property type="protein sequence ID" value="KGM12768.1"/>
    <property type="molecule type" value="Genomic_DNA"/>
</dbReference>
<accession>A0A0A0BWM9</accession>
<keyword evidence="3" id="KW-1185">Reference proteome</keyword>
<dbReference type="NCBIfam" id="NF038094">
    <property type="entry name" value="CueP_fam"/>
    <property type="match status" value="1"/>
</dbReference>
<sequence>MRSRFHVATVVLASAALLAGCSATTSEDDVLADLGLDGLTGQEIVAQLDASTENRPLDFTASVREGEVLLGDGSTEIGLPFAKGQFYVSIAPYIQTTHECFFHSLATCQGELVDEPVEVTITDSDGAVLVDESATTHSNGFVGYWLPEGVEGTIEITQGDLSGSVPFSTTEGSPTCVTTLQLT</sequence>
<evidence type="ECO:0000313" key="3">
    <source>
        <dbReference type="Proteomes" id="UP000029839"/>
    </source>
</evidence>
<name>A0A0A0BWM9_9CELL</name>
<organism evidence="2 3">
    <name type="scientific">Cellulomonas carbonis T26</name>
    <dbReference type="NCBI Taxonomy" id="947969"/>
    <lineage>
        <taxon>Bacteria</taxon>
        <taxon>Bacillati</taxon>
        <taxon>Actinomycetota</taxon>
        <taxon>Actinomycetes</taxon>
        <taxon>Micrococcales</taxon>
        <taxon>Cellulomonadaceae</taxon>
        <taxon>Cellulomonas</taxon>
    </lineage>
</organism>
<dbReference type="Pfam" id="PF21172">
    <property type="entry name" value="CueP"/>
    <property type="match status" value="1"/>
</dbReference>
<protein>
    <recommendedName>
        <fullName evidence="4">Lipoprotein</fullName>
    </recommendedName>
</protein>
<dbReference type="InterPro" id="IPR047808">
    <property type="entry name" value="CueP-like"/>
</dbReference>
<dbReference type="Proteomes" id="UP000029839">
    <property type="component" value="Unassembled WGS sequence"/>
</dbReference>
<feature type="signal peptide" evidence="1">
    <location>
        <begin position="1"/>
        <end position="19"/>
    </location>
</feature>
<feature type="chain" id="PRO_5039529262" description="Lipoprotein" evidence="1">
    <location>
        <begin position="20"/>
        <end position="183"/>
    </location>
</feature>
<evidence type="ECO:0000313" key="2">
    <source>
        <dbReference type="EMBL" id="KGM12768.1"/>
    </source>
</evidence>
<comment type="caution">
    <text evidence="2">The sequence shown here is derived from an EMBL/GenBank/DDBJ whole genome shotgun (WGS) entry which is preliminary data.</text>
</comment>
<evidence type="ECO:0008006" key="4">
    <source>
        <dbReference type="Google" id="ProtNLM"/>
    </source>
</evidence>
<dbReference type="PROSITE" id="PS51257">
    <property type="entry name" value="PROKAR_LIPOPROTEIN"/>
    <property type="match status" value="1"/>
</dbReference>